<keyword evidence="2" id="KW-0732">Signal</keyword>
<evidence type="ECO:0000313" key="4">
    <source>
        <dbReference type="EMBL" id="MFI9123809.1"/>
    </source>
</evidence>
<sequence length="328" mass="33645">MRRTLLPAAASLPAIGLLLLTACGTERQGTATGASPSAAQDCGDGTATGTAGAGTGSPDGGEVVIVGTGTKPFAGRARPCATYSVTNRGTEPLTYTVTLQFLSAEMGTGLAMPQETVRDVAPGRTVRRTVVPDDIHPDAETEQVRAKVLTVRSVPVAEEPSRGGTCPPTGVRVYADDGDAAMGLRVVGLHLENCGTRPYRIEGHPRVEVLDEAHDRVDGVAVLKGGDAIASGTGADGAPERLVLAPGERAQAGLVWRNTVDGVTDGPVNAPYARVWAQPGAAPVMVTPEFDLGTTGKLGVGPWKKARKEQKGSGAARPGGRQRDDSGT</sequence>
<feature type="chain" id="PRO_5046559896" evidence="2">
    <location>
        <begin position="25"/>
        <end position="328"/>
    </location>
</feature>
<protein>
    <submittedName>
        <fullName evidence="4">DUF4232 domain-containing protein</fullName>
    </submittedName>
</protein>
<name>A0ABW8D209_STRBI</name>
<feature type="signal peptide" evidence="2">
    <location>
        <begin position="1"/>
        <end position="24"/>
    </location>
</feature>
<dbReference type="PROSITE" id="PS51257">
    <property type="entry name" value="PROKAR_LIPOPROTEIN"/>
    <property type="match status" value="1"/>
</dbReference>
<evidence type="ECO:0000313" key="5">
    <source>
        <dbReference type="Proteomes" id="UP001614391"/>
    </source>
</evidence>
<feature type="region of interest" description="Disordered" evidence="1">
    <location>
        <begin position="293"/>
        <end position="328"/>
    </location>
</feature>
<evidence type="ECO:0000256" key="1">
    <source>
        <dbReference type="SAM" id="MobiDB-lite"/>
    </source>
</evidence>
<organism evidence="4 5">
    <name type="scientific">Streptomyces bikiniensis</name>
    <dbReference type="NCBI Taxonomy" id="1896"/>
    <lineage>
        <taxon>Bacteria</taxon>
        <taxon>Bacillati</taxon>
        <taxon>Actinomycetota</taxon>
        <taxon>Actinomycetes</taxon>
        <taxon>Kitasatosporales</taxon>
        <taxon>Streptomycetaceae</taxon>
        <taxon>Streptomyces</taxon>
    </lineage>
</organism>
<evidence type="ECO:0000259" key="3">
    <source>
        <dbReference type="Pfam" id="PF14016"/>
    </source>
</evidence>
<gene>
    <name evidence="4" type="ORF">ACIGW0_31205</name>
</gene>
<accession>A0ABW8D209</accession>
<feature type="compositionally biased region" description="Low complexity" evidence="1">
    <location>
        <begin position="38"/>
        <end position="50"/>
    </location>
</feature>
<dbReference type="InterPro" id="IPR025326">
    <property type="entry name" value="DUF4232"/>
</dbReference>
<evidence type="ECO:0000256" key="2">
    <source>
        <dbReference type="SAM" id="SignalP"/>
    </source>
</evidence>
<reference evidence="4 5" key="1">
    <citation type="submission" date="2024-10" db="EMBL/GenBank/DDBJ databases">
        <title>The Natural Products Discovery Center: Release of the First 8490 Sequenced Strains for Exploring Actinobacteria Biosynthetic Diversity.</title>
        <authorList>
            <person name="Kalkreuter E."/>
            <person name="Kautsar S.A."/>
            <person name="Yang D."/>
            <person name="Bader C.D."/>
            <person name="Teijaro C.N."/>
            <person name="Fluegel L."/>
            <person name="Davis C.M."/>
            <person name="Simpson J.R."/>
            <person name="Lauterbach L."/>
            <person name="Steele A.D."/>
            <person name="Gui C."/>
            <person name="Meng S."/>
            <person name="Li G."/>
            <person name="Viehrig K."/>
            <person name="Ye F."/>
            <person name="Su P."/>
            <person name="Kiefer A.F."/>
            <person name="Nichols A."/>
            <person name="Cepeda A.J."/>
            <person name="Yan W."/>
            <person name="Fan B."/>
            <person name="Jiang Y."/>
            <person name="Adhikari A."/>
            <person name="Zheng C.-J."/>
            <person name="Schuster L."/>
            <person name="Cowan T.M."/>
            <person name="Smanski M.J."/>
            <person name="Chevrette M.G."/>
            <person name="De Carvalho L.P.S."/>
            <person name="Shen B."/>
        </authorList>
    </citation>
    <scope>NUCLEOTIDE SEQUENCE [LARGE SCALE GENOMIC DNA]</scope>
    <source>
        <strain evidence="4 5">NPDC053346</strain>
    </source>
</reference>
<dbReference type="EMBL" id="JBITYT010000022">
    <property type="protein sequence ID" value="MFI9123809.1"/>
    <property type="molecule type" value="Genomic_DNA"/>
</dbReference>
<feature type="domain" description="DUF4232" evidence="3">
    <location>
        <begin position="166"/>
        <end position="303"/>
    </location>
</feature>
<proteinExistence type="predicted"/>
<dbReference type="Proteomes" id="UP001614391">
    <property type="component" value="Unassembled WGS sequence"/>
</dbReference>
<comment type="caution">
    <text evidence="4">The sequence shown here is derived from an EMBL/GenBank/DDBJ whole genome shotgun (WGS) entry which is preliminary data.</text>
</comment>
<keyword evidence="5" id="KW-1185">Reference proteome</keyword>
<dbReference type="RefSeq" id="WP_399621534.1">
    <property type="nucleotide sequence ID" value="NZ_JBITYT010000022.1"/>
</dbReference>
<feature type="region of interest" description="Disordered" evidence="1">
    <location>
        <begin position="29"/>
        <end position="62"/>
    </location>
</feature>
<dbReference type="Pfam" id="PF14016">
    <property type="entry name" value="DUF4232"/>
    <property type="match status" value="1"/>
</dbReference>